<dbReference type="InterPro" id="IPR006638">
    <property type="entry name" value="Elp3/MiaA/NifB-like_rSAM"/>
</dbReference>
<dbReference type="PANTHER" id="PTHR43409">
    <property type="entry name" value="ANAEROBIC MAGNESIUM-PROTOPORPHYRIN IX MONOMETHYL ESTER CYCLASE-RELATED"/>
    <property type="match status" value="1"/>
</dbReference>
<evidence type="ECO:0000313" key="10">
    <source>
        <dbReference type="Proteomes" id="UP000075320"/>
    </source>
</evidence>
<feature type="region of interest" description="Disordered" evidence="6">
    <location>
        <begin position="497"/>
        <end position="519"/>
    </location>
</feature>
<evidence type="ECO:0000256" key="5">
    <source>
        <dbReference type="ARBA" id="ARBA00023014"/>
    </source>
</evidence>
<name>A0A150WSV6_BDEBC</name>
<dbReference type="SFLD" id="SFLDG01082">
    <property type="entry name" value="B12-binding_domain_containing"/>
    <property type="match status" value="1"/>
</dbReference>
<dbReference type="SFLD" id="SFLDS00029">
    <property type="entry name" value="Radical_SAM"/>
    <property type="match status" value="1"/>
</dbReference>
<keyword evidence="5" id="KW-0411">Iron-sulfur</keyword>
<dbReference type="Gene3D" id="3.40.50.280">
    <property type="entry name" value="Cobalamin-binding domain"/>
    <property type="match status" value="1"/>
</dbReference>
<evidence type="ECO:0000256" key="6">
    <source>
        <dbReference type="SAM" id="MobiDB-lite"/>
    </source>
</evidence>
<dbReference type="Gene3D" id="3.80.30.20">
    <property type="entry name" value="tm_1862 like domain"/>
    <property type="match status" value="1"/>
</dbReference>
<sequence>MQKDLFLVTLNSSYPHSSFGLRYLMANLGEFQNRAEILEFTIQKDPRDITEALLRLKPKILGFGVYIWNAQETLEVVSLIKRISPDTIVVLGGPEVSHESESQRICQIADFTIKGEADFLFYEFCKDYFVEGKLPDRKIIAGALPEITKIKSPYSLYSDEDILNRVVYVEVSRGCPYRCEYCLSSLDKSVRSFDLDLFLNDMQMLLDKGLRQFKFIDRTFNLSPTTCTRILQFFLDRIDLGLFLHFEMVPDRLPHEIRELVKKFPPGALQFEIGIQTWNTEVAKLVSRRNDLEKVKDNFRFLAQETGVHTHADLIAGLPGEDLESFGKGFDTLSALRPNEIQVGILKRLKGAPIARHDKEWQMVYSEHPPFQILRTKNMDFETLQVMNRFAKYWDLYANSGSFKNFVEAIRTKASQREDQSFFWEFFELNDFLSKRYSQSYGISQTSLFESAYIYLKEHMNYSDEDAKALILKDWSVTGKTDFPKFFKEIVKSETPTTPRSAIPKRQQRHLAGKQEVIN</sequence>
<evidence type="ECO:0000313" key="9">
    <source>
        <dbReference type="EMBL" id="KYG67476.1"/>
    </source>
</evidence>
<evidence type="ECO:0000256" key="2">
    <source>
        <dbReference type="ARBA" id="ARBA00022691"/>
    </source>
</evidence>
<keyword evidence="10" id="KW-1185">Reference proteome</keyword>
<organism evidence="9 10">
    <name type="scientific">Bdellovibrio bacteriovorus</name>
    <dbReference type="NCBI Taxonomy" id="959"/>
    <lineage>
        <taxon>Bacteria</taxon>
        <taxon>Pseudomonadati</taxon>
        <taxon>Bdellovibrionota</taxon>
        <taxon>Bdellovibrionia</taxon>
        <taxon>Bdellovibrionales</taxon>
        <taxon>Pseudobdellovibrionaceae</taxon>
        <taxon>Bdellovibrio</taxon>
    </lineage>
</organism>
<dbReference type="GO" id="GO:0003824">
    <property type="term" value="F:catalytic activity"/>
    <property type="evidence" value="ECO:0007669"/>
    <property type="project" value="InterPro"/>
</dbReference>
<dbReference type="InterPro" id="IPR036724">
    <property type="entry name" value="Cobalamin-bd_sf"/>
</dbReference>
<dbReference type="GO" id="GO:0031419">
    <property type="term" value="F:cobalamin binding"/>
    <property type="evidence" value="ECO:0007669"/>
    <property type="project" value="InterPro"/>
</dbReference>
<dbReference type="GO" id="GO:0005829">
    <property type="term" value="C:cytosol"/>
    <property type="evidence" value="ECO:0007669"/>
    <property type="project" value="TreeGrafter"/>
</dbReference>
<dbReference type="InterPro" id="IPR007197">
    <property type="entry name" value="rSAM"/>
</dbReference>
<dbReference type="Pfam" id="PF13311">
    <property type="entry name" value="DUF4080"/>
    <property type="match status" value="1"/>
</dbReference>
<keyword evidence="3" id="KW-0479">Metal-binding</keyword>
<dbReference type="RefSeq" id="WP_061835065.1">
    <property type="nucleotide sequence ID" value="NZ_LUKE01000001.1"/>
</dbReference>
<reference evidence="9 10" key="1">
    <citation type="submission" date="2016-03" db="EMBL/GenBank/DDBJ databases">
        <authorList>
            <person name="Ploux O."/>
        </authorList>
    </citation>
    <scope>NUCLEOTIDE SEQUENCE [LARGE SCALE GENOMIC DNA]</scope>
    <source>
        <strain evidence="9 10">R0</strain>
    </source>
</reference>
<dbReference type="InterPro" id="IPR023404">
    <property type="entry name" value="rSAM_horseshoe"/>
</dbReference>
<dbReference type="Proteomes" id="UP000075320">
    <property type="component" value="Unassembled WGS sequence"/>
</dbReference>
<evidence type="ECO:0000259" key="8">
    <source>
        <dbReference type="PROSITE" id="PS51918"/>
    </source>
</evidence>
<dbReference type="InterPro" id="IPR006158">
    <property type="entry name" value="Cobalamin-bd"/>
</dbReference>
<keyword evidence="2" id="KW-0949">S-adenosyl-L-methionine</keyword>
<dbReference type="Pfam" id="PF04055">
    <property type="entry name" value="Radical_SAM"/>
    <property type="match status" value="1"/>
</dbReference>
<dbReference type="GO" id="GO:0051536">
    <property type="term" value="F:iron-sulfur cluster binding"/>
    <property type="evidence" value="ECO:0007669"/>
    <property type="project" value="UniProtKB-KW"/>
</dbReference>
<accession>A0A150WSV6</accession>
<dbReference type="GO" id="GO:0046872">
    <property type="term" value="F:metal ion binding"/>
    <property type="evidence" value="ECO:0007669"/>
    <property type="project" value="UniProtKB-KW"/>
</dbReference>
<feature type="domain" description="Radical SAM core" evidence="8">
    <location>
        <begin position="161"/>
        <end position="385"/>
    </location>
</feature>
<evidence type="ECO:0000259" key="7">
    <source>
        <dbReference type="PROSITE" id="PS51332"/>
    </source>
</evidence>
<evidence type="ECO:0000256" key="4">
    <source>
        <dbReference type="ARBA" id="ARBA00023004"/>
    </source>
</evidence>
<dbReference type="SUPFAM" id="SSF102114">
    <property type="entry name" value="Radical SAM enzymes"/>
    <property type="match status" value="1"/>
</dbReference>
<evidence type="ECO:0000256" key="1">
    <source>
        <dbReference type="ARBA" id="ARBA00001966"/>
    </source>
</evidence>
<feature type="domain" description="B12-binding" evidence="7">
    <location>
        <begin position="3"/>
        <end position="135"/>
    </location>
</feature>
<dbReference type="SUPFAM" id="SSF52242">
    <property type="entry name" value="Cobalamin (vitamin B12)-binding domain"/>
    <property type="match status" value="1"/>
</dbReference>
<protein>
    <submittedName>
        <fullName evidence="9">Mg-protoporphyrin IX monomethyl ester oxidative cyclase</fullName>
    </submittedName>
</protein>
<gene>
    <name evidence="9" type="ORF">AZI86_04925</name>
</gene>
<dbReference type="CDD" id="cd01335">
    <property type="entry name" value="Radical_SAM"/>
    <property type="match status" value="1"/>
</dbReference>
<dbReference type="EMBL" id="LUKE01000001">
    <property type="protein sequence ID" value="KYG67476.1"/>
    <property type="molecule type" value="Genomic_DNA"/>
</dbReference>
<dbReference type="InterPro" id="IPR051198">
    <property type="entry name" value="BchE-like"/>
</dbReference>
<keyword evidence="4" id="KW-0408">Iron</keyword>
<dbReference type="InterPro" id="IPR025288">
    <property type="entry name" value="DUF4080"/>
</dbReference>
<dbReference type="OrthoDB" id="5287619at2"/>
<dbReference type="AlphaFoldDB" id="A0A150WSV6"/>
<dbReference type="PANTHER" id="PTHR43409:SF16">
    <property type="entry name" value="SLR0320 PROTEIN"/>
    <property type="match status" value="1"/>
</dbReference>
<comment type="cofactor">
    <cofactor evidence="1">
        <name>[4Fe-4S] cluster</name>
        <dbReference type="ChEBI" id="CHEBI:49883"/>
    </cofactor>
</comment>
<dbReference type="PROSITE" id="PS51332">
    <property type="entry name" value="B12_BINDING"/>
    <property type="match status" value="1"/>
</dbReference>
<comment type="caution">
    <text evidence="9">The sequence shown here is derived from an EMBL/GenBank/DDBJ whole genome shotgun (WGS) entry which is preliminary data.</text>
</comment>
<dbReference type="SMART" id="SM00729">
    <property type="entry name" value="Elp3"/>
    <property type="match status" value="1"/>
</dbReference>
<proteinExistence type="predicted"/>
<dbReference type="Pfam" id="PF02310">
    <property type="entry name" value="B12-binding"/>
    <property type="match status" value="1"/>
</dbReference>
<dbReference type="PROSITE" id="PS51918">
    <property type="entry name" value="RADICAL_SAM"/>
    <property type="match status" value="1"/>
</dbReference>
<evidence type="ECO:0000256" key="3">
    <source>
        <dbReference type="ARBA" id="ARBA00022723"/>
    </source>
</evidence>
<dbReference type="InterPro" id="IPR058240">
    <property type="entry name" value="rSAM_sf"/>
</dbReference>